<dbReference type="GO" id="GO:0044874">
    <property type="term" value="P:lipoprotein localization to outer membrane"/>
    <property type="evidence" value="ECO:0007669"/>
    <property type="project" value="TreeGrafter"/>
</dbReference>
<feature type="transmembrane region" description="Helical" evidence="1">
    <location>
        <begin position="303"/>
        <end position="324"/>
    </location>
</feature>
<sequence length="388" mass="42858">MRRSGYIIEYALSSLLRRWKKNVALLIIYSAVVAFFASVLFFTSALREQSRLVLDPLPELWIQKLSGGRLAPVANALADSLRHIRGVRKVEPRVWGYYYDSPTGAVFTLIGSDSLFTDLPLQLAEGAGRLDNNGALCGRGFLLSHGLIPGDQINLLDNKGKMHSFVIRGAFTSESDLLTYDLIILAPKQARRILDLHETEATDIAVAVYNPDEAENIATKISRRFPGIRVISKSQLRITYEALFGWRGGIFIFGALISLLAFLILAWDRASGLSKQDQQELGILKGIGWDIGDVLALKFWEGIIIALTATLSGMLLAVMHIFLFNAVLIKPFFIGWSILFPPYKIPLYISIGDLLLVLVISVVPYLAATLLPAWKGAVTDPAEVMQNG</sequence>
<comment type="caution">
    <text evidence="2">The sequence shown here is derived from an EMBL/GenBank/DDBJ whole genome shotgun (WGS) entry which is preliminary data.</text>
</comment>
<keyword evidence="1" id="KW-0472">Membrane</keyword>
<organism evidence="2">
    <name type="scientific">Caldithrix abyssi</name>
    <dbReference type="NCBI Taxonomy" id="187145"/>
    <lineage>
        <taxon>Bacteria</taxon>
        <taxon>Pseudomonadati</taxon>
        <taxon>Calditrichota</taxon>
        <taxon>Calditrichia</taxon>
        <taxon>Calditrichales</taxon>
        <taxon>Calditrichaceae</taxon>
        <taxon>Caldithrix</taxon>
    </lineage>
</organism>
<gene>
    <name evidence="2" type="ORF">ENK44_04290</name>
</gene>
<feature type="transmembrane region" description="Helical" evidence="1">
    <location>
        <begin position="345"/>
        <end position="367"/>
    </location>
</feature>
<dbReference type="InterPro" id="IPR051447">
    <property type="entry name" value="Lipoprotein-release_system"/>
</dbReference>
<keyword evidence="1" id="KW-1133">Transmembrane helix</keyword>
<reference evidence="2" key="1">
    <citation type="journal article" date="2020" name="mSystems">
        <title>Genome- and Community-Level Interaction Insights into Carbon Utilization and Element Cycling Functions of Hydrothermarchaeota in Hydrothermal Sediment.</title>
        <authorList>
            <person name="Zhou Z."/>
            <person name="Liu Y."/>
            <person name="Xu W."/>
            <person name="Pan J."/>
            <person name="Luo Z.H."/>
            <person name="Li M."/>
        </authorList>
    </citation>
    <scope>NUCLEOTIDE SEQUENCE [LARGE SCALE GENOMIC DNA]</scope>
    <source>
        <strain evidence="2">HyVt-577</strain>
    </source>
</reference>
<feature type="transmembrane region" description="Helical" evidence="1">
    <location>
        <begin position="244"/>
        <end position="267"/>
    </location>
</feature>
<accession>A0A7V4TZL6</accession>
<dbReference type="PANTHER" id="PTHR30489:SF0">
    <property type="entry name" value="LIPOPROTEIN-RELEASING SYSTEM TRANSMEMBRANE PROTEIN LOLE"/>
    <property type="match status" value="1"/>
</dbReference>
<dbReference type="AlphaFoldDB" id="A0A7V4TZL6"/>
<proteinExistence type="predicted"/>
<name>A0A7V4TZL6_CALAY</name>
<evidence type="ECO:0000313" key="2">
    <source>
        <dbReference type="EMBL" id="HGY54898.1"/>
    </source>
</evidence>
<evidence type="ECO:0000256" key="1">
    <source>
        <dbReference type="SAM" id="Phobius"/>
    </source>
</evidence>
<dbReference type="Proteomes" id="UP000885779">
    <property type="component" value="Unassembled WGS sequence"/>
</dbReference>
<keyword evidence="1" id="KW-0812">Transmembrane</keyword>
<dbReference type="PANTHER" id="PTHR30489">
    <property type="entry name" value="LIPOPROTEIN-RELEASING SYSTEM TRANSMEMBRANE PROTEIN LOLE"/>
    <property type="match status" value="1"/>
</dbReference>
<protein>
    <submittedName>
        <fullName evidence="2">ABC transporter permease</fullName>
    </submittedName>
</protein>
<dbReference type="EMBL" id="DRQG01000034">
    <property type="protein sequence ID" value="HGY54898.1"/>
    <property type="molecule type" value="Genomic_DNA"/>
</dbReference>
<feature type="transmembrane region" description="Helical" evidence="1">
    <location>
        <begin position="23"/>
        <end position="42"/>
    </location>
</feature>
<dbReference type="GO" id="GO:0098797">
    <property type="term" value="C:plasma membrane protein complex"/>
    <property type="evidence" value="ECO:0007669"/>
    <property type="project" value="TreeGrafter"/>
</dbReference>